<keyword evidence="5 8" id="KW-0648">Protein biosynthesis</keyword>
<comment type="pathway">
    <text evidence="8">Aminoacyl-tRNA biosynthesis; selenocysteinyl-tRNA(Sec) biosynthesis; selenocysteinyl-tRNA(Sec) from L-seryl-tRNA(Sec) (bacterial route): step 1/1.</text>
</comment>
<accession>A0A3D9XQY4</accession>
<evidence type="ECO:0000313" key="11">
    <source>
        <dbReference type="EMBL" id="REF71998.1"/>
    </source>
</evidence>
<evidence type="ECO:0000256" key="3">
    <source>
        <dbReference type="ARBA" id="ARBA00022679"/>
    </source>
</evidence>
<dbReference type="NCBIfam" id="TIGR00474">
    <property type="entry name" value="selA"/>
    <property type="match status" value="1"/>
</dbReference>
<reference evidence="11 12" key="1">
    <citation type="submission" date="2018-08" db="EMBL/GenBank/DDBJ databases">
        <title>Genomic Encyclopedia of Archaeal and Bacterial Type Strains, Phase II (KMG-II): from individual species to whole genera.</title>
        <authorList>
            <person name="Goeker M."/>
        </authorList>
    </citation>
    <scope>NUCLEOTIDE SEQUENCE [LARGE SCALE GENOMIC DNA]</scope>
    <source>
        <strain evidence="11 12">DSM 17099</strain>
    </source>
</reference>
<keyword evidence="4 8" id="KW-0663">Pyridoxal phosphate</keyword>
<organism evidence="11 12">
    <name type="scientific">Paracoccus versutus</name>
    <name type="common">Thiobacillus versutus</name>
    <dbReference type="NCBI Taxonomy" id="34007"/>
    <lineage>
        <taxon>Bacteria</taxon>
        <taxon>Pseudomonadati</taxon>
        <taxon>Pseudomonadota</taxon>
        <taxon>Alphaproteobacteria</taxon>
        <taxon>Rhodobacterales</taxon>
        <taxon>Paracoccaceae</taxon>
        <taxon>Paracoccus</taxon>
    </lineage>
</organism>
<evidence type="ECO:0000256" key="9">
    <source>
        <dbReference type="PIRSR" id="PIRSR618319-50"/>
    </source>
</evidence>
<keyword evidence="6 8" id="KW-0711">Selenium</keyword>
<comment type="caution">
    <text evidence="11">The sequence shown here is derived from an EMBL/GenBank/DDBJ whole genome shotgun (WGS) entry which is preliminary data.</text>
</comment>
<feature type="modified residue" description="N6-(pyridoxal phosphate)lysine" evidence="8 9">
    <location>
        <position position="295"/>
    </location>
</feature>
<dbReference type="RefSeq" id="WP_116220638.1">
    <property type="nucleotide sequence ID" value="NZ_CP038196.1"/>
</dbReference>
<gene>
    <name evidence="8" type="primary">selA</name>
    <name evidence="11" type="ORF">BDD41_0462</name>
</gene>
<dbReference type="InterPro" id="IPR015421">
    <property type="entry name" value="PyrdxlP-dep_Trfase_major"/>
</dbReference>
<keyword evidence="3 8" id="KW-0808">Transferase</keyword>
<comment type="catalytic activity">
    <reaction evidence="8">
        <text>L-seryl-tRNA(Sec) + selenophosphate + H(+) = L-selenocysteinyl-tRNA(Sec) + phosphate</text>
        <dbReference type="Rhea" id="RHEA:22728"/>
        <dbReference type="Rhea" id="RHEA-COMP:9742"/>
        <dbReference type="Rhea" id="RHEA-COMP:9743"/>
        <dbReference type="ChEBI" id="CHEBI:15378"/>
        <dbReference type="ChEBI" id="CHEBI:16144"/>
        <dbReference type="ChEBI" id="CHEBI:43474"/>
        <dbReference type="ChEBI" id="CHEBI:78533"/>
        <dbReference type="ChEBI" id="CHEBI:78573"/>
        <dbReference type="EC" id="2.9.1.1"/>
    </reaction>
</comment>
<evidence type="ECO:0000256" key="2">
    <source>
        <dbReference type="ARBA" id="ARBA00022490"/>
    </source>
</evidence>
<name>A0A3D9XQY4_PARVE</name>
<sequence length="475" mass="50865">MQSKLSTLPPLHEIVQTPAGRACVEAHGHAASLACIRELLDEYRQQLLAGTAEAEDRESAARRVAGAALERLDSRNAPAMRRVLNMTGTVLHTNLGRAIYAPRAVEAANRAMTGPLALEYDLDAGRRGQRDDAVQALVAEITGAEAACIVNNNAAAILLVLAALAQGRETIVSRGELIEIGGSFRMPQIMESAGTRLREVGTTNRTHLRDYEGAIGPDTALLLKVHPSNYQVLGFTHETRCPDLLPVARRHGLPLVDDLGSGTLVDLSRWGLPHERSVQDALAEGVDLVTFSGDKLLGGPQAGFIAGRRDLVERCAKHPLKRALRLDKVRLAALEATLALYRDPDRLADRLPTLRHLARRPDEMQAMAQAILPALAAALPAGHAPEIAASQAQIGSGALPLEKLPSLALRIPAPGASAERIARALRRLPLPVIGRIAEGAVWLDLRCLDDPQPLVEQLPGLAALLAEPTPTKELP</sequence>
<proteinExistence type="inferred from homology"/>
<dbReference type="HAMAP" id="MF_00423">
    <property type="entry name" value="SelA"/>
    <property type="match status" value="1"/>
</dbReference>
<evidence type="ECO:0000256" key="7">
    <source>
        <dbReference type="ARBA" id="ARBA00044507"/>
    </source>
</evidence>
<comment type="cofactor">
    <cofactor evidence="1 8 9">
        <name>pyridoxal 5'-phosphate</name>
        <dbReference type="ChEBI" id="CHEBI:597326"/>
    </cofactor>
</comment>
<dbReference type="SUPFAM" id="SSF53383">
    <property type="entry name" value="PLP-dependent transferases"/>
    <property type="match status" value="1"/>
</dbReference>
<evidence type="ECO:0000256" key="5">
    <source>
        <dbReference type="ARBA" id="ARBA00022917"/>
    </source>
</evidence>
<dbReference type="PANTHER" id="PTHR32328">
    <property type="entry name" value="L-SERYL-TRNA(SEC) SELENIUM TRANSFERASE"/>
    <property type="match status" value="1"/>
</dbReference>
<dbReference type="InterPro" id="IPR018319">
    <property type="entry name" value="SelA-like"/>
</dbReference>
<dbReference type="InterPro" id="IPR025862">
    <property type="entry name" value="SelA_trans_N_dom"/>
</dbReference>
<evidence type="ECO:0000256" key="8">
    <source>
        <dbReference type="HAMAP-Rule" id="MF_00423"/>
    </source>
</evidence>
<comment type="subcellular location">
    <subcellularLocation>
        <location evidence="8">Cytoplasm</location>
    </subcellularLocation>
</comment>
<dbReference type="Proteomes" id="UP000256941">
    <property type="component" value="Unassembled WGS sequence"/>
</dbReference>
<dbReference type="Gene3D" id="3.90.1150.180">
    <property type="match status" value="1"/>
</dbReference>
<dbReference type="GO" id="GO:0001514">
    <property type="term" value="P:selenocysteine incorporation"/>
    <property type="evidence" value="ECO:0007669"/>
    <property type="project" value="UniProtKB-UniRule"/>
</dbReference>
<evidence type="ECO:0000259" key="10">
    <source>
        <dbReference type="Pfam" id="PF12390"/>
    </source>
</evidence>
<dbReference type="Pfam" id="PF12390">
    <property type="entry name" value="Se-cys_synth_N"/>
    <property type="match status" value="1"/>
</dbReference>
<comment type="similarity">
    <text evidence="7 8">Belongs to the SelA family.</text>
</comment>
<evidence type="ECO:0000256" key="4">
    <source>
        <dbReference type="ARBA" id="ARBA00022898"/>
    </source>
</evidence>
<keyword evidence="2 8" id="KW-0963">Cytoplasm</keyword>
<dbReference type="EC" id="2.9.1.1" evidence="8"/>
<dbReference type="GO" id="GO:0005737">
    <property type="term" value="C:cytoplasm"/>
    <property type="evidence" value="ECO:0007669"/>
    <property type="project" value="UniProtKB-SubCell"/>
</dbReference>
<comment type="function">
    <text evidence="8">Converts seryl-tRNA(Sec) to selenocysteinyl-tRNA(Sec) required for selenoprotein biosynthesis.</text>
</comment>
<dbReference type="GO" id="GO:0001717">
    <property type="term" value="P:conversion of seryl-tRNAsec to selenocys-tRNAsec"/>
    <property type="evidence" value="ECO:0007669"/>
    <property type="project" value="UniProtKB-UniRule"/>
</dbReference>
<evidence type="ECO:0000256" key="6">
    <source>
        <dbReference type="ARBA" id="ARBA00023266"/>
    </source>
</evidence>
<dbReference type="PANTHER" id="PTHR32328:SF0">
    <property type="entry name" value="L-SERYL-TRNA(SEC) SELENIUM TRANSFERASE"/>
    <property type="match status" value="1"/>
</dbReference>
<dbReference type="UniPathway" id="UPA00906">
    <property type="reaction ID" value="UER00896"/>
</dbReference>
<dbReference type="Pfam" id="PF03841">
    <property type="entry name" value="SelA"/>
    <property type="match status" value="1"/>
</dbReference>
<evidence type="ECO:0000256" key="1">
    <source>
        <dbReference type="ARBA" id="ARBA00001933"/>
    </source>
</evidence>
<dbReference type="GO" id="GO:0004125">
    <property type="term" value="F:L-seryl-tRNA(Sec) selenium transferase activity"/>
    <property type="evidence" value="ECO:0007669"/>
    <property type="project" value="UniProtKB-UniRule"/>
</dbReference>
<dbReference type="InterPro" id="IPR015424">
    <property type="entry name" value="PyrdxlP-dep_Trfase"/>
</dbReference>
<evidence type="ECO:0000313" key="12">
    <source>
        <dbReference type="Proteomes" id="UP000256941"/>
    </source>
</evidence>
<dbReference type="EMBL" id="QTUJ01000001">
    <property type="protein sequence ID" value="REF71998.1"/>
    <property type="molecule type" value="Genomic_DNA"/>
</dbReference>
<feature type="domain" description="L-seryl-tRNA selenium transferase N-terminal" evidence="10">
    <location>
        <begin position="6"/>
        <end position="44"/>
    </location>
</feature>
<protein>
    <recommendedName>
        <fullName evidence="8">L-seryl-tRNA(Sec) selenium transferase</fullName>
        <ecNumber evidence="8">2.9.1.1</ecNumber>
    </recommendedName>
    <alternativeName>
        <fullName evidence="8">Selenocysteine synthase</fullName>
        <shortName evidence="8">Sec synthase</shortName>
    </alternativeName>
    <alternativeName>
        <fullName evidence="8">Selenocysteinyl-tRNA(Sec) synthase</fullName>
    </alternativeName>
</protein>
<dbReference type="InterPro" id="IPR004534">
    <property type="entry name" value="SelA_trans"/>
</dbReference>
<dbReference type="Gene3D" id="3.40.640.10">
    <property type="entry name" value="Type I PLP-dependent aspartate aminotransferase-like (Major domain)"/>
    <property type="match status" value="1"/>
</dbReference>
<dbReference type="AlphaFoldDB" id="A0A3D9XQY4"/>